<dbReference type="AlphaFoldDB" id="A0A9N9AJV5"/>
<dbReference type="InterPro" id="IPR015943">
    <property type="entry name" value="WD40/YVTN_repeat-like_dom_sf"/>
</dbReference>
<dbReference type="PANTHER" id="PTHR22889:SF0">
    <property type="entry name" value="WD REPEAT-CONTAINING PROTEIN 89"/>
    <property type="match status" value="1"/>
</dbReference>
<accession>A0A9N9AJV5</accession>
<dbReference type="PROSITE" id="PS50294">
    <property type="entry name" value="WD_REPEATS_REGION"/>
    <property type="match status" value="2"/>
</dbReference>
<sequence>MFHSVKPTQLSVIEGLIPPIRQKSFYQFDNNSSPYIYDITATSTHCFISDSIHQITSFAYTNSNLTFSGKLAYHTDTITKLKIHKNQFIISSSKDGRIALWDLRTPNSQPTNVFQAKNSEPLLSFDINNSGTILAAGTELVEEDAKILFWDLRQPFHVAFEFIESHNDDVTQIQFHPTNDSCFISGSVDGLICNFELKSFNEDDELVGVINSGSSINKAGYFGPSAEYVYCLTHTETFSLWGLSDVNLLCDMGDIRQDDSKGGTIQIDYAVDCQFDFSTNRLYLFAGSNRGGISILHVAINELQLCQTLNGGHSDIVRSVIWNPQINIFLSGGEDSKLCIWGL</sequence>
<keyword evidence="5" id="KW-1185">Reference proteome</keyword>
<protein>
    <submittedName>
        <fullName evidence="4">17873_t:CDS:1</fullName>
    </submittedName>
</protein>
<reference evidence="4" key="1">
    <citation type="submission" date="2021-06" db="EMBL/GenBank/DDBJ databases">
        <authorList>
            <person name="Kallberg Y."/>
            <person name="Tangrot J."/>
            <person name="Rosling A."/>
        </authorList>
    </citation>
    <scope>NUCLEOTIDE SEQUENCE</scope>
    <source>
        <strain evidence="4">FL966</strain>
    </source>
</reference>
<dbReference type="EMBL" id="CAJVQA010002058">
    <property type="protein sequence ID" value="CAG8535267.1"/>
    <property type="molecule type" value="Genomic_DNA"/>
</dbReference>
<gene>
    <name evidence="4" type="ORF">CPELLU_LOCUS4039</name>
</gene>
<keyword evidence="1 3" id="KW-0853">WD repeat</keyword>
<comment type="caution">
    <text evidence="4">The sequence shown here is derived from an EMBL/GenBank/DDBJ whole genome shotgun (WGS) entry which is preliminary data.</text>
</comment>
<dbReference type="Pfam" id="PF00400">
    <property type="entry name" value="WD40"/>
    <property type="match status" value="3"/>
</dbReference>
<dbReference type="Gene3D" id="2.130.10.10">
    <property type="entry name" value="YVTN repeat-like/Quinoprotein amine dehydrogenase"/>
    <property type="match status" value="2"/>
</dbReference>
<evidence type="ECO:0000313" key="4">
    <source>
        <dbReference type="EMBL" id="CAG8535267.1"/>
    </source>
</evidence>
<dbReference type="OrthoDB" id="25131at2759"/>
<dbReference type="InterPro" id="IPR019775">
    <property type="entry name" value="WD40_repeat_CS"/>
</dbReference>
<feature type="repeat" description="WD" evidence="3">
    <location>
        <begin position="310"/>
        <end position="343"/>
    </location>
</feature>
<dbReference type="PROSITE" id="PS00678">
    <property type="entry name" value="WD_REPEATS_1"/>
    <property type="match status" value="1"/>
</dbReference>
<evidence type="ECO:0000313" key="5">
    <source>
        <dbReference type="Proteomes" id="UP000789759"/>
    </source>
</evidence>
<dbReference type="PROSITE" id="PS50082">
    <property type="entry name" value="WD_REPEATS_2"/>
    <property type="match status" value="2"/>
</dbReference>
<evidence type="ECO:0000256" key="1">
    <source>
        <dbReference type="ARBA" id="ARBA00022574"/>
    </source>
</evidence>
<feature type="repeat" description="WD" evidence="3">
    <location>
        <begin position="71"/>
        <end position="111"/>
    </location>
</feature>
<keyword evidence="2" id="KW-0677">Repeat</keyword>
<evidence type="ECO:0000256" key="3">
    <source>
        <dbReference type="PROSITE-ProRule" id="PRU00221"/>
    </source>
</evidence>
<organism evidence="4 5">
    <name type="scientific">Cetraspora pellucida</name>
    <dbReference type="NCBI Taxonomy" id="1433469"/>
    <lineage>
        <taxon>Eukaryota</taxon>
        <taxon>Fungi</taxon>
        <taxon>Fungi incertae sedis</taxon>
        <taxon>Mucoromycota</taxon>
        <taxon>Glomeromycotina</taxon>
        <taxon>Glomeromycetes</taxon>
        <taxon>Diversisporales</taxon>
        <taxon>Gigasporaceae</taxon>
        <taxon>Cetraspora</taxon>
    </lineage>
</organism>
<dbReference type="Proteomes" id="UP000789759">
    <property type="component" value="Unassembled WGS sequence"/>
</dbReference>
<dbReference type="InterPro" id="IPR039328">
    <property type="entry name" value="WDR89"/>
</dbReference>
<dbReference type="InterPro" id="IPR036322">
    <property type="entry name" value="WD40_repeat_dom_sf"/>
</dbReference>
<dbReference type="InterPro" id="IPR001680">
    <property type="entry name" value="WD40_rpt"/>
</dbReference>
<dbReference type="SUPFAM" id="SSF50978">
    <property type="entry name" value="WD40 repeat-like"/>
    <property type="match status" value="1"/>
</dbReference>
<name>A0A9N9AJV5_9GLOM</name>
<dbReference type="SMART" id="SM00320">
    <property type="entry name" value="WD40"/>
    <property type="match status" value="3"/>
</dbReference>
<evidence type="ECO:0000256" key="2">
    <source>
        <dbReference type="ARBA" id="ARBA00022737"/>
    </source>
</evidence>
<dbReference type="PANTHER" id="PTHR22889">
    <property type="entry name" value="WD REPEAT-CONTAINING PROTEIN 89"/>
    <property type="match status" value="1"/>
</dbReference>
<proteinExistence type="predicted"/>